<proteinExistence type="predicted"/>
<evidence type="ECO:0000313" key="2">
    <source>
        <dbReference type="EMBL" id="MBS3850304.1"/>
    </source>
</evidence>
<dbReference type="AlphaFoldDB" id="A0A942ED83"/>
<sequence length="109" mass="11375">MKPLINVAIVLPLLLVSGSAYAVSTPEQVLGDPNRPVAAIAAALDVTPMQFATCFAGVTPARTAAELIGARELDNKAVLLPCLQAANPEIDNARLDGVMDKYRGPAPRP</sequence>
<accession>A0A942ED83</accession>
<comment type="caution">
    <text evidence="2">The sequence shown here is derived from an EMBL/GenBank/DDBJ whole genome shotgun (WGS) entry which is preliminary data.</text>
</comment>
<feature type="signal peptide" evidence="1">
    <location>
        <begin position="1"/>
        <end position="22"/>
    </location>
</feature>
<keyword evidence="1" id="KW-0732">Signal</keyword>
<evidence type="ECO:0000256" key="1">
    <source>
        <dbReference type="SAM" id="SignalP"/>
    </source>
</evidence>
<feature type="chain" id="PRO_5037922278" evidence="1">
    <location>
        <begin position="23"/>
        <end position="109"/>
    </location>
</feature>
<name>A0A942ED83_9HYPH</name>
<protein>
    <submittedName>
        <fullName evidence="2">Uncharacterized protein</fullName>
    </submittedName>
</protein>
<organism evidence="2 3">
    <name type="scientific">Devosia litorisediminis</name>
    <dbReference type="NCBI Taxonomy" id="2829817"/>
    <lineage>
        <taxon>Bacteria</taxon>
        <taxon>Pseudomonadati</taxon>
        <taxon>Pseudomonadota</taxon>
        <taxon>Alphaproteobacteria</taxon>
        <taxon>Hyphomicrobiales</taxon>
        <taxon>Devosiaceae</taxon>
        <taxon>Devosia</taxon>
    </lineage>
</organism>
<dbReference type="Proteomes" id="UP000678281">
    <property type="component" value="Unassembled WGS sequence"/>
</dbReference>
<dbReference type="RefSeq" id="WP_212659928.1">
    <property type="nucleotide sequence ID" value="NZ_JAGXTP010000003.1"/>
</dbReference>
<reference evidence="2" key="1">
    <citation type="submission" date="2021-04" db="EMBL/GenBank/DDBJ databases">
        <title>Devosia litorisediminis sp. nov., isolated from a sand dune.</title>
        <authorList>
            <person name="Park S."/>
            <person name="Yoon J.-H."/>
        </authorList>
    </citation>
    <scope>NUCLEOTIDE SEQUENCE</scope>
    <source>
        <strain evidence="2">BSSL-BM10</strain>
    </source>
</reference>
<gene>
    <name evidence="2" type="ORF">KD146_16515</name>
</gene>
<evidence type="ECO:0000313" key="3">
    <source>
        <dbReference type="Proteomes" id="UP000678281"/>
    </source>
</evidence>
<keyword evidence="3" id="KW-1185">Reference proteome</keyword>
<dbReference type="EMBL" id="JAGXTP010000003">
    <property type="protein sequence ID" value="MBS3850304.1"/>
    <property type="molecule type" value="Genomic_DNA"/>
</dbReference>